<organism evidence="1 2">
    <name type="scientific">Rhodovastum atsumiense</name>
    <dbReference type="NCBI Taxonomy" id="504468"/>
    <lineage>
        <taxon>Bacteria</taxon>
        <taxon>Pseudomonadati</taxon>
        <taxon>Pseudomonadota</taxon>
        <taxon>Alphaproteobacteria</taxon>
        <taxon>Acetobacterales</taxon>
        <taxon>Acetobacteraceae</taxon>
        <taxon>Rhodovastum</taxon>
    </lineage>
</organism>
<proteinExistence type="predicted"/>
<sequence length="126" mass="13749">MDALIETVEGFLARNPEMTPTRLGREAVRDPSFVFALRGQGRNRRRPRIVKPETAALVRAFMESWELKKAQGENVEQLCALESEARVAAMAAQRAATAAEAAFRAADAARRAAEAAAQRAQGLRAL</sequence>
<evidence type="ECO:0000313" key="1">
    <source>
        <dbReference type="EMBL" id="KAA5611561.1"/>
    </source>
</evidence>
<keyword evidence="2" id="KW-1185">Reference proteome</keyword>
<dbReference type="AlphaFoldDB" id="A0A5M6ITM1"/>
<dbReference type="RefSeq" id="WP_150041335.1">
    <property type="nucleotide sequence ID" value="NZ_OW485606.1"/>
</dbReference>
<gene>
    <name evidence="1" type="ORF">F1189_13430</name>
</gene>
<dbReference type="EMBL" id="VWPK01000019">
    <property type="protein sequence ID" value="KAA5611561.1"/>
    <property type="molecule type" value="Genomic_DNA"/>
</dbReference>
<name>A0A5M6ITM1_9PROT</name>
<protein>
    <submittedName>
        <fullName evidence="1">Uncharacterized protein</fullName>
    </submittedName>
</protein>
<dbReference type="OrthoDB" id="7376075at2"/>
<accession>A0A5M6ITM1</accession>
<dbReference type="Proteomes" id="UP000325255">
    <property type="component" value="Unassembled WGS sequence"/>
</dbReference>
<comment type="caution">
    <text evidence="1">The sequence shown here is derived from an EMBL/GenBank/DDBJ whole genome shotgun (WGS) entry which is preliminary data.</text>
</comment>
<reference evidence="1 2" key="1">
    <citation type="submission" date="2019-09" db="EMBL/GenBank/DDBJ databases">
        <title>Genome sequence of Rhodovastum atsumiense, a diverse member of the Acetobacteraceae family of non-sulfur purple photosynthetic bacteria.</title>
        <authorList>
            <person name="Meyer T."/>
            <person name="Kyndt J."/>
        </authorList>
    </citation>
    <scope>NUCLEOTIDE SEQUENCE [LARGE SCALE GENOMIC DNA]</scope>
    <source>
        <strain evidence="1 2">DSM 21279</strain>
    </source>
</reference>
<evidence type="ECO:0000313" key="2">
    <source>
        <dbReference type="Proteomes" id="UP000325255"/>
    </source>
</evidence>